<dbReference type="EMBL" id="CP022437">
    <property type="protein sequence ID" value="ASN05547.1"/>
    <property type="molecule type" value="Genomic_DNA"/>
</dbReference>
<organism evidence="3 4">
    <name type="scientific">Virgibacillus necropolis</name>
    <dbReference type="NCBI Taxonomy" id="163877"/>
    <lineage>
        <taxon>Bacteria</taxon>
        <taxon>Bacillati</taxon>
        <taxon>Bacillota</taxon>
        <taxon>Bacilli</taxon>
        <taxon>Bacillales</taxon>
        <taxon>Bacillaceae</taxon>
        <taxon>Virgibacillus</taxon>
    </lineage>
</organism>
<dbReference type="GO" id="GO:0006355">
    <property type="term" value="P:regulation of DNA-templated transcription"/>
    <property type="evidence" value="ECO:0007669"/>
    <property type="project" value="InterPro"/>
</dbReference>
<dbReference type="InterPro" id="IPR000551">
    <property type="entry name" value="MerR-type_HTH_dom"/>
</dbReference>
<reference evidence="3 4" key="1">
    <citation type="journal article" date="2003" name="Int. J. Syst. Evol. Microbiol.">
        <title>Virgibacillus carmonensis sp. nov., Virgibacillus necropolis sp. nov. and Virgibacillus picturae sp. nov., three novel species isolated from deteriorated mural paintings, transfer of the species of the genus salibacillus to Virgibacillus, as Virgibacillus marismortui comb. nov. and Virgibacillus salexigens comb. nov., and emended description of the genus Virgibacillus.</title>
        <authorList>
            <person name="Heyrman J."/>
            <person name="Logan N.A."/>
            <person name="Busse H.J."/>
            <person name="Balcaen A."/>
            <person name="Lebbe L."/>
            <person name="Rodriguez-Diaz M."/>
            <person name="Swings J."/>
            <person name="De Vos P."/>
        </authorList>
    </citation>
    <scope>NUCLEOTIDE SEQUENCE [LARGE SCALE GENOMIC DNA]</scope>
    <source>
        <strain evidence="3 4">LMG 19488</strain>
    </source>
</reference>
<accession>A0A221MD31</accession>
<dbReference type="Gene3D" id="1.10.1660.10">
    <property type="match status" value="1"/>
</dbReference>
<protein>
    <recommendedName>
        <fullName evidence="2">HTH merR-type domain-containing protein</fullName>
    </recommendedName>
</protein>
<sequence length="166" mass="19685">MVGVPQNTAANWIEDFNFYIPDTERRDDTYYHPEAIDVLKFIKECKNQHYQKPEIMEMLANKKFPITIEKTKEDVQPPLDQENYKENILTVMQTVGKTVANVSDQKELIKVLQEQQNKQNKRIKNTEKQIEKINELKQEIKALKQNCTPAQEYEMKKKSFAMLFEK</sequence>
<evidence type="ECO:0000313" key="3">
    <source>
        <dbReference type="EMBL" id="ASN05547.1"/>
    </source>
</evidence>
<evidence type="ECO:0000256" key="1">
    <source>
        <dbReference type="SAM" id="Coils"/>
    </source>
</evidence>
<feature type="coiled-coil region" evidence="1">
    <location>
        <begin position="109"/>
        <end position="146"/>
    </location>
</feature>
<dbReference type="GO" id="GO:0003677">
    <property type="term" value="F:DNA binding"/>
    <property type="evidence" value="ECO:0007669"/>
    <property type="project" value="InterPro"/>
</dbReference>
<keyword evidence="1" id="KW-0175">Coiled coil</keyword>
<evidence type="ECO:0000259" key="2">
    <source>
        <dbReference type="Pfam" id="PF13411"/>
    </source>
</evidence>
<proteinExistence type="predicted"/>
<evidence type="ECO:0000313" key="4">
    <source>
        <dbReference type="Proteomes" id="UP000204391"/>
    </source>
</evidence>
<feature type="domain" description="HTH merR-type" evidence="2">
    <location>
        <begin position="1"/>
        <end position="61"/>
    </location>
</feature>
<dbReference type="KEGG" id="vne:CFK40_11265"/>
<keyword evidence="4" id="KW-1185">Reference proteome</keyword>
<dbReference type="Proteomes" id="UP000204391">
    <property type="component" value="Chromosome"/>
</dbReference>
<gene>
    <name evidence="3" type="ORF">CFK40_11265</name>
</gene>
<dbReference type="Pfam" id="PF13411">
    <property type="entry name" value="MerR_1"/>
    <property type="match status" value="1"/>
</dbReference>
<dbReference type="AlphaFoldDB" id="A0A221MD31"/>
<name>A0A221MD31_9BACI</name>